<evidence type="ECO:0000256" key="2">
    <source>
        <dbReference type="ARBA" id="ARBA00023134"/>
    </source>
</evidence>
<dbReference type="InterPro" id="IPR009000">
    <property type="entry name" value="Transl_B-barrel_sf"/>
</dbReference>
<dbReference type="GO" id="GO:0003924">
    <property type="term" value="F:GTPase activity"/>
    <property type="evidence" value="ECO:0007669"/>
    <property type="project" value="InterPro"/>
</dbReference>
<feature type="non-terminal residue" evidence="4">
    <location>
        <position position="85"/>
    </location>
</feature>
<keyword evidence="2" id="KW-0342">GTP-binding</keyword>
<evidence type="ECO:0000259" key="3">
    <source>
        <dbReference type="Pfam" id="PF22042"/>
    </source>
</evidence>
<dbReference type="Pfam" id="PF22042">
    <property type="entry name" value="EF-G_D2"/>
    <property type="match status" value="1"/>
</dbReference>
<evidence type="ECO:0000256" key="1">
    <source>
        <dbReference type="ARBA" id="ARBA00022741"/>
    </source>
</evidence>
<accession>A0A8I0HBB5</accession>
<sequence length="85" mass="9871">EPFLEHFLKMTTSPLPRSTPDGIVDPFDPEFSAFIFKIQANMNKAHRDRIAFMRICSGKFDKDMEVLHVQNGRTMRLSQPQQMMA</sequence>
<feature type="domain" description="Elongation factor G-like" evidence="3">
    <location>
        <begin position="30"/>
        <end position="85"/>
    </location>
</feature>
<dbReference type="Gene3D" id="3.40.50.300">
    <property type="entry name" value="P-loop containing nucleotide triphosphate hydrolases"/>
    <property type="match status" value="1"/>
</dbReference>
<dbReference type="InterPro" id="IPR053905">
    <property type="entry name" value="EF-G-like_DII"/>
</dbReference>
<proteinExistence type="predicted"/>
<evidence type="ECO:0000313" key="4">
    <source>
        <dbReference type="EMBL" id="MBD4337816.1"/>
    </source>
</evidence>
<gene>
    <name evidence="4" type="ORF">GUH15_17500</name>
</gene>
<feature type="non-terminal residue" evidence="4">
    <location>
        <position position="1"/>
    </location>
</feature>
<dbReference type="SUPFAM" id="SSF50447">
    <property type="entry name" value="Translation proteins"/>
    <property type="match status" value="1"/>
</dbReference>
<dbReference type="GO" id="GO:0005525">
    <property type="term" value="F:GTP binding"/>
    <property type="evidence" value="ECO:0007669"/>
    <property type="project" value="UniProtKB-KW"/>
</dbReference>
<evidence type="ECO:0000313" key="5">
    <source>
        <dbReference type="Proteomes" id="UP000653002"/>
    </source>
</evidence>
<dbReference type="InterPro" id="IPR004548">
    <property type="entry name" value="PrfC"/>
</dbReference>
<dbReference type="AlphaFoldDB" id="A0A8I0HBB5"/>
<organism evidence="4 5">
    <name type="scientific">Xanthomonas citri pv. citri</name>
    <dbReference type="NCBI Taxonomy" id="611301"/>
    <lineage>
        <taxon>Bacteria</taxon>
        <taxon>Pseudomonadati</taxon>
        <taxon>Pseudomonadota</taxon>
        <taxon>Gammaproteobacteria</taxon>
        <taxon>Lysobacterales</taxon>
        <taxon>Lysobacteraceae</taxon>
        <taxon>Xanthomonas</taxon>
    </lineage>
</organism>
<dbReference type="Proteomes" id="UP000653002">
    <property type="component" value="Unassembled WGS sequence"/>
</dbReference>
<keyword evidence="1" id="KW-0547">Nucleotide-binding</keyword>
<reference evidence="4" key="1">
    <citation type="submission" date="2020-01" db="EMBL/GenBank/DDBJ databases">
        <authorList>
            <person name="Richard D."/>
        </authorList>
    </citation>
    <scope>NUCLEOTIDE SEQUENCE</scope>
    <source>
        <strain evidence="4">JP541</strain>
    </source>
</reference>
<dbReference type="EMBL" id="JAABFR010001357">
    <property type="protein sequence ID" value="MBD4337816.1"/>
    <property type="molecule type" value="Genomic_DNA"/>
</dbReference>
<name>A0A8I0HBB5_XANCI</name>
<dbReference type="PANTHER" id="PTHR43556">
    <property type="entry name" value="PEPTIDE CHAIN RELEASE FACTOR RF3"/>
    <property type="match status" value="1"/>
</dbReference>
<protein>
    <submittedName>
        <fullName evidence="4">Peptide chain release factor 3</fullName>
    </submittedName>
</protein>
<dbReference type="PANTHER" id="PTHR43556:SF2">
    <property type="entry name" value="PEPTIDE CHAIN RELEASE FACTOR RF3"/>
    <property type="match status" value="1"/>
</dbReference>
<dbReference type="GO" id="GO:0005829">
    <property type="term" value="C:cytosol"/>
    <property type="evidence" value="ECO:0007669"/>
    <property type="project" value="TreeGrafter"/>
</dbReference>
<comment type="caution">
    <text evidence="4">The sequence shown here is derived from an EMBL/GenBank/DDBJ whole genome shotgun (WGS) entry which is preliminary data.</text>
</comment>
<dbReference type="GO" id="GO:0016150">
    <property type="term" value="F:translation release factor activity, codon nonspecific"/>
    <property type="evidence" value="ECO:0007669"/>
    <property type="project" value="TreeGrafter"/>
</dbReference>
<dbReference type="InterPro" id="IPR027417">
    <property type="entry name" value="P-loop_NTPase"/>
</dbReference>